<proteinExistence type="inferred from homology"/>
<dbReference type="NCBIfam" id="TIGR00879">
    <property type="entry name" value="SP"/>
    <property type="match status" value="1"/>
</dbReference>
<evidence type="ECO:0000313" key="12">
    <source>
        <dbReference type="EMBL" id="KAL2835478.1"/>
    </source>
</evidence>
<dbReference type="InterPro" id="IPR005828">
    <property type="entry name" value="MFS_sugar_transport-like"/>
</dbReference>
<feature type="domain" description="Major facilitator superfamily (MFS) profile" evidence="11">
    <location>
        <begin position="963"/>
        <end position="1441"/>
    </location>
</feature>
<reference evidence="12 13" key="1">
    <citation type="submission" date="2024-07" db="EMBL/GenBank/DDBJ databases">
        <title>Section-level genome sequencing and comparative genomics of Aspergillus sections Usti and Cavernicolus.</title>
        <authorList>
            <consortium name="Lawrence Berkeley National Laboratory"/>
            <person name="Nybo J.L."/>
            <person name="Vesth T.C."/>
            <person name="Theobald S."/>
            <person name="Frisvad J.C."/>
            <person name="Larsen T.O."/>
            <person name="Kjaerboelling I."/>
            <person name="Rothschild-Mancinelli K."/>
            <person name="Lyhne E.K."/>
            <person name="Kogle M.E."/>
            <person name="Barry K."/>
            <person name="Clum A."/>
            <person name="Na H."/>
            <person name="Ledsgaard L."/>
            <person name="Lin J."/>
            <person name="Lipzen A."/>
            <person name="Kuo A."/>
            <person name="Riley R."/>
            <person name="Mondo S."/>
            <person name="Labutti K."/>
            <person name="Haridas S."/>
            <person name="Pangalinan J."/>
            <person name="Salamov A.A."/>
            <person name="Simmons B.A."/>
            <person name="Magnuson J.K."/>
            <person name="Chen J."/>
            <person name="Drula E."/>
            <person name="Henrissat B."/>
            <person name="Wiebenga A."/>
            <person name="Lubbers R.J."/>
            <person name="Gomes A.C."/>
            <person name="Makela M.R."/>
            <person name="Stajich J."/>
            <person name="Grigoriev I.V."/>
            <person name="Mortensen U.H."/>
            <person name="De Vries R.P."/>
            <person name="Baker S.E."/>
            <person name="Andersen M.R."/>
        </authorList>
    </citation>
    <scope>NUCLEOTIDE SEQUENCE [LARGE SCALE GENOMIC DNA]</scope>
    <source>
        <strain evidence="12 13">CBS 123904</strain>
    </source>
</reference>
<dbReference type="InterPro" id="IPR036291">
    <property type="entry name" value="NAD(P)-bd_dom_sf"/>
</dbReference>
<keyword evidence="13" id="KW-1185">Reference proteome</keyword>
<dbReference type="PROSITE" id="PS00670">
    <property type="entry name" value="D_2_HYDROXYACID_DH_2"/>
    <property type="match status" value="1"/>
</dbReference>
<dbReference type="PRINTS" id="PR00171">
    <property type="entry name" value="SUGRTRNSPORT"/>
</dbReference>
<evidence type="ECO:0000259" key="11">
    <source>
        <dbReference type="PROSITE" id="PS50850"/>
    </source>
</evidence>
<dbReference type="CDD" id="cd12148">
    <property type="entry name" value="fungal_TF_MHR"/>
    <property type="match status" value="1"/>
</dbReference>
<feature type="transmembrane region" description="Helical" evidence="10">
    <location>
        <begin position="1027"/>
        <end position="1046"/>
    </location>
</feature>
<evidence type="ECO:0000256" key="3">
    <source>
        <dbReference type="ARBA" id="ARBA00022448"/>
    </source>
</evidence>
<dbReference type="PROSITE" id="PS00671">
    <property type="entry name" value="D_2_HYDROXYACID_DH_3"/>
    <property type="match status" value="1"/>
</dbReference>
<comment type="caution">
    <text evidence="12">The sequence shown here is derived from an EMBL/GenBank/DDBJ whole genome shotgun (WGS) entry which is preliminary data.</text>
</comment>
<evidence type="ECO:0000256" key="5">
    <source>
        <dbReference type="ARBA" id="ARBA00022989"/>
    </source>
</evidence>
<feature type="transmembrane region" description="Helical" evidence="10">
    <location>
        <begin position="1058"/>
        <end position="1077"/>
    </location>
</feature>
<feature type="transmembrane region" description="Helical" evidence="10">
    <location>
        <begin position="1114"/>
        <end position="1135"/>
    </location>
</feature>
<feature type="transmembrane region" description="Helical" evidence="10">
    <location>
        <begin position="1147"/>
        <end position="1168"/>
    </location>
</feature>
<comment type="subcellular location">
    <subcellularLocation>
        <location evidence="1">Membrane</location>
        <topology evidence="1">Multi-pass membrane protein</topology>
    </subcellularLocation>
</comment>
<protein>
    <recommendedName>
        <fullName evidence="11">Major facilitator superfamily (MFS) profile domain-containing protein</fullName>
    </recommendedName>
</protein>
<dbReference type="InterPro" id="IPR050360">
    <property type="entry name" value="MFS_Sugar_Transporters"/>
</dbReference>
<dbReference type="InterPro" id="IPR029752">
    <property type="entry name" value="D-isomer_DH_CS1"/>
</dbReference>
<sequence>MSASSTPSRRPQACERCWKRKQKCVPRQFRVEPSSEDNSGLSHAALPGYVDALKQRVRTLETLSHRKRRQVTTDDSDSTVTPSIPADGHDGLDSSVQTAMGEIGFLSRSAMAEPRDETSAFPRQLSMSQMLQTILALSGSNPSQTQSVDVHASQWSLLGVADPLRALSSETAAPFLRSFLDRVATFYLHFDTKELQEQYETFFADERRGSGDASDPARCYREASVCLALAIGMLISPQSGRYEVLAQALHSAAVKAFPRILQSGSSVDLIHSLLLMIMYSMLSSSGGSTWHLLGLALKKSISFRMHKDPDPVSPVSPEEAMKRGVLFWNLYIVDRTLCTAMERPYGIEDEDISLSLPKLSPHGTVEFELERHLVLHAKLISSIRNSGEPCPLYHYRNICFWRELPPEIRAFLDSNEVLRRHVQRLSFRSLMQILPLHMAMRYDNEVLGRQTAEIDRDVVGNCETIIEQMYRALDEASPGGAFTDGYDIFAAGVAIICSGGQSAPNQILDQANLVNKCVAVLTALGQRFSGFKVFRRVLLALSDLALGRRSQELARSPAATATPVNGKRTVYLLDTLHPDAVEHAKTLFNIVAPGDKDLNNWREKASAIVIRGSHITAEDIARAPNLIAIGKHGVGIDKIDQKACSKRGIKILNTPGANARDVAELVVALTMTVARSIRSITTRQMTAPVPKETCTGLSLQQKTIGVIGMGNIGRTVAEIFYGGFDAKLIAFDAFLPEDAWSHLPHKRAKSVQEVIEQADVLTLHVPLTEETRSMLSYKELKQMRPDAILINAARGGIVNEGDLTRVLSEGHLWGAGIDCHEQEPPSAEKYGKLWENLNVVSTPHIGAATNTAQRASSMAAVNNLLHIPLHAVCDEQRPTVWATKAAVGQVLAPFLSSDNPGFGNALRPSLTLVCKVEVAVRRDNQIVGASPFGSPSQRAHCVTCLSSSIRKIRPPRAGPALGSLDFLVFSDYILGYTMGLIADTRKAFREAPKGIFNWYVFAVTWVFALAGVAKGFDEDEYAGTKGWIVSIATAGAVFGCLGSLPINDRIGRRWTLRLGTLVYIAGILGQGLCNGNLGGLYTSRVISGMGIGVTTIVPPVYISEIAPKAIRGLLTLQYAACQQLGVVLGFFINYGVTKKYEGTDTQWMLPTLLQILPAVLWAIGTFACPESPRWLRSVGRREESVATLSKLRHLSPDHPVVVGELEGMDAQILHEHESVASASQWQLLKETLIPVQNRRRFFLLFMATLFSQWSGANAITQYSPTIFGYLGIEGDEAKFLTTGIYGVVKFASTLIFAVVIVDFVGRRRSLLTGITLQILTLVFIGAYLGATKDMTPAEIKASPNAERASTAAIVAIYLHAVAWSIGWFSIPYLIGPEIFPTRIRSLNMAISMALHWAFYFGCSKAMPSLLAATHRWGAFVFFTCICVCGLVYVFFAMPDTTGRSLEALDALFERPWYSVHKVAYASKDDIQIETVGKDMGKPDEGGSEHLESADKV</sequence>
<feature type="region of interest" description="Disordered" evidence="9">
    <location>
        <begin position="1476"/>
        <end position="1496"/>
    </location>
</feature>
<keyword evidence="8" id="KW-0539">Nucleus</keyword>
<feature type="transmembrane region" description="Helical" evidence="10">
    <location>
        <begin position="1083"/>
        <end position="1102"/>
    </location>
</feature>
<dbReference type="Pfam" id="PF00389">
    <property type="entry name" value="2-Hacid_dh"/>
    <property type="match status" value="1"/>
</dbReference>
<dbReference type="EMBL" id="JBFXLU010000203">
    <property type="protein sequence ID" value="KAL2835478.1"/>
    <property type="molecule type" value="Genomic_DNA"/>
</dbReference>
<feature type="transmembrane region" description="Helical" evidence="10">
    <location>
        <begin position="1310"/>
        <end position="1330"/>
    </location>
</feature>
<feature type="region of interest" description="Disordered" evidence="9">
    <location>
        <begin position="65"/>
        <end position="92"/>
    </location>
</feature>
<name>A0ABR4J5Z9_9EURO</name>
<dbReference type="Pfam" id="PF02826">
    <property type="entry name" value="2-Hacid_dh_C"/>
    <property type="match status" value="1"/>
</dbReference>
<feature type="transmembrane region" description="Helical" evidence="10">
    <location>
        <begin position="1386"/>
        <end position="1410"/>
    </location>
</feature>
<feature type="transmembrane region" description="Helical" evidence="10">
    <location>
        <begin position="1416"/>
        <end position="1435"/>
    </location>
</feature>
<gene>
    <name evidence="12" type="ORF">BJY01DRAFT_238805</name>
</gene>
<dbReference type="Gene3D" id="3.40.50.720">
    <property type="entry name" value="NAD(P)-binding Rossmann-like Domain"/>
    <property type="match status" value="2"/>
</dbReference>
<evidence type="ECO:0000256" key="4">
    <source>
        <dbReference type="ARBA" id="ARBA00022692"/>
    </source>
</evidence>
<dbReference type="SUPFAM" id="SSF103473">
    <property type="entry name" value="MFS general substrate transporter"/>
    <property type="match status" value="1"/>
</dbReference>
<dbReference type="InterPro" id="IPR020846">
    <property type="entry name" value="MFS_dom"/>
</dbReference>
<evidence type="ECO:0000256" key="9">
    <source>
        <dbReference type="SAM" id="MobiDB-lite"/>
    </source>
</evidence>
<keyword evidence="3" id="KW-0813">Transport</keyword>
<dbReference type="Proteomes" id="UP001610446">
    <property type="component" value="Unassembled WGS sequence"/>
</dbReference>
<feature type="transmembrane region" description="Helical" evidence="10">
    <location>
        <begin position="995"/>
        <end position="1015"/>
    </location>
</feature>
<evidence type="ECO:0000256" key="2">
    <source>
        <dbReference type="ARBA" id="ARBA00010992"/>
    </source>
</evidence>
<feature type="transmembrane region" description="Helical" evidence="10">
    <location>
        <begin position="1350"/>
        <end position="1374"/>
    </location>
</feature>
<dbReference type="Pfam" id="PF00083">
    <property type="entry name" value="Sugar_tr"/>
    <property type="match status" value="1"/>
</dbReference>
<keyword evidence="7 10" id="KW-0472">Membrane</keyword>
<dbReference type="SUPFAM" id="SSF52283">
    <property type="entry name" value="Formate/glycerate dehydrogenase catalytic domain-like"/>
    <property type="match status" value="1"/>
</dbReference>
<dbReference type="Pfam" id="PF04082">
    <property type="entry name" value="Fungal_trans"/>
    <property type="match status" value="1"/>
</dbReference>
<dbReference type="InterPro" id="IPR007219">
    <property type="entry name" value="XnlR_reg_dom"/>
</dbReference>
<comment type="similarity">
    <text evidence="2">Belongs to the major facilitator superfamily. Sugar transporter (TC 2.A.1.1) family.</text>
</comment>
<dbReference type="PANTHER" id="PTHR48022">
    <property type="entry name" value="PLASTIDIC GLUCOSE TRANSPORTER 4"/>
    <property type="match status" value="1"/>
</dbReference>
<dbReference type="InterPro" id="IPR005829">
    <property type="entry name" value="Sugar_transporter_CS"/>
</dbReference>
<keyword evidence="6" id="KW-0560">Oxidoreductase</keyword>
<accession>A0ABR4J5Z9</accession>
<organism evidence="12 13">
    <name type="scientific">Aspergillus pseudoustus</name>
    <dbReference type="NCBI Taxonomy" id="1810923"/>
    <lineage>
        <taxon>Eukaryota</taxon>
        <taxon>Fungi</taxon>
        <taxon>Dikarya</taxon>
        <taxon>Ascomycota</taxon>
        <taxon>Pezizomycotina</taxon>
        <taxon>Eurotiomycetes</taxon>
        <taxon>Eurotiomycetidae</taxon>
        <taxon>Eurotiales</taxon>
        <taxon>Aspergillaceae</taxon>
        <taxon>Aspergillus</taxon>
        <taxon>Aspergillus subgen. Nidulantes</taxon>
    </lineage>
</organism>
<dbReference type="InterPro" id="IPR029753">
    <property type="entry name" value="D-isomer_DH_CS"/>
</dbReference>
<dbReference type="InterPro" id="IPR003663">
    <property type="entry name" value="Sugar/inositol_transpt"/>
</dbReference>
<dbReference type="PROSITE" id="PS50850">
    <property type="entry name" value="MFS"/>
    <property type="match status" value="1"/>
</dbReference>
<evidence type="ECO:0000256" key="6">
    <source>
        <dbReference type="ARBA" id="ARBA00023002"/>
    </source>
</evidence>
<keyword evidence="5 10" id="KW-1133">Transmembrane helix</keyword>
<feature type="transmembrane region" description="Helical" evidence="10">
    <location>
        <begin position="1279"/>
        <end position="1303"/>
    </location>
</feature>
<dbReference type="InterPro" id="IPR006140">
    <property type="entry name" value="D-isomer_DH_NAD-bd"/>
</dbReference>
<evidence type="ECO:0000256" key="7">
    <source>
        <dbReference type="ARBA" id="ARBA00023136"/>
    </source>
</evidence>
<dbReference type="SMART" id="SM00906">
    <property type="entry name" value="Fungal_trans"/>
    <property type="match status" value="1"/>
</dbReference>
<dbReference type="InterPro" id="IPR006139">
    <property type="entry name" value="D-isomer_2_OHA_DH_cat_dom"/>
</dbReference>
<dbReference type="PROSITE" id="PS00216">
    <property type="entry name" value="SUGAR_TRANSPORT_1"/>
    <property type="match status" value="1"/>
</dbReference>
<evidence type="ECO:0000256" key="8">
    <source>
        <dbReference type="ARBA" id="ARBA00023242"/>
    </source>
</evidence>
<dbReference type="PANTHER" id="PTHR48022:SF59">
    <property type="entry name" value="MAJOR FACILITATOR SUPERFAMILY (MFS) PROFILE DOMAIN-CONTAINING PROTEIN"/>
    <property type="match status" value="1"/>
</dbReference>
<dbReference type="PROSITE" id="PS00065">
    <property type="entry name" value="D_2_HYDROXYACID_DH_1"/>
    <property type="match status" value="1"/>
</dbReference>
<evidence type="ECO:0000256" key="1">
    <source>
        <dbReference type="ARBA" id="ARBA00004141"/>
    </source>
</evidence>
<evidence type="ECO:0000256" key="10">
    <source>
        <dbReference type="SAM" id="Phobius"/>
    </source>
</evidence>
<evidence type="ECO:0000313" key="13">
    <source>
        <dbReference type="Proteomes" id="UP001610446"/>
    </source>
</evidence>
<keyword evidence="4 10" id="KW-0812">Transmembrane</keyword>
<dbReference type="InterPro" id="IPR036259">
    <property type="entry name" value="MFS_trans_sf"/>
</dbReference>
<dbReference type="Gene3D" id="1.20.1250.20">
    <property type="entry name" value="MFS general substrate transporter like domains"/>
    <property type="match status" value="1"/>
</dbReference>
<dbReference type="PROSITE" id="PS00217">
    <property type="entry name" value="SUGAR_TRANSPORT_2"/>
    <property type="match status" value="1"/>
</dbReference>
<dbReference type="SUPFAM" id="SSF51735">
    <property type="entry name" value="NAD(P)-binding Rossmann-fold domains"/>
    <property type="match status" value="1"/>
</dbReference>
<feature type="transmembrane region" description="Helical" evidence="10">
    <location>
        <begin position="1241"/>
        <end position="1259"/>
    </location>
</feature>